<dbReference type="NCBIfam" id="NF000801">
    <property type="entry name" value="PRK00055.1-3"/>
    <property type="match status" value="1"/>
</dbReference>
<comment type="catalytic activity">
    <reaction evidence="8">
        <text>Endonucleolytic cleavage of RNA, removing extra 3' nucleotides from tRNA precursor, generating 3' termini of tRNAs. A 3'-hydroxy group is left at the tRNA terminus and a 5'-phosphoryl group is left at the trailer molecule.</text>
        <dbReference type="EC" id="3.1.26.11"/>
    </reaction>
</comment>
<dbReference type="GO" id="GO:0042781">
    <property type="term" value="F:3'-tRNA processing endoribonuclease activity"/>
    <property type="evidence" value="ECO:0007669"/>
    <property type="project" value="UniProtKB-UniRule"/>
</dbReference>
<comment type="function">
    <text evidence="8">Zinc phosphodiesterase, which displays some tRNA 3'-processing endonuclease activity. Probably involved in tRNA maturation, by removing a 3'-trailer from precursor tRNA.</text>
</comment>
<feature type="binding site" evidence="8">
    <location>
        <position position="267"/>
    </location>
    <ligand>
        <name>Zn(2+)</name>
        <dbReference type="ChEBI" id="CHEBI:29105"/>
        <label>2</label>
        <note>catalytic</note>
    </ligand>
</feature>
<keyword evidence="7 8" id="KW-0862">Zinc</keyword>
<evidence type="ECO:0000256" key="5">
    <source>
        <dbReference type="ARBA" id="ARBA00022759"/>
    </source>
</evidence>
<evidence type="ECO:0000256" key="4">
    <source>
        <dbReference type="ARBA" id="ARBA00022723"/>
    </source>
</evidence>
<keyword evidence="3 8" id="KW-0540">Nuclease</keyword>
<dbReference type="InterPro" id="IPR013471">
    <property type="entry name" value="RNase_Z/BN"/>
</dbReference>
<comment type="cofactor">
    <cofactor evidence="8">
        <name>Zn(2+)</name>
        <dbReference type="ChEBI" id="CHEBI:29105"/>
    </cofactor>
    <text evidence="8">Binds 2 Zn(2+) ions.</text>
</comment>
<organism evidence="10 11">
    <name type="scientific">Aminipila terrae</name>
    <dbReference type="NCBI Taxonomy" id="2697030"/>
    <lineage>
        <taxon>Bacteria</taxon>
        <taxon>Bacillati</taxon>
        <taxon>Bacillota</taxon>
        <taxon>Clostridia</taxon>
        <taxon>Peptostreptococcales</taxon>
        <taxon>Anaerovoracaceae</taxon>
        <taxon>Aminipila</taxon>
    </lineage>
</organism>
<keyword evidence="4 8" id="KW-0479">Metal-binding</keyword>
<evidence type="ECO:0000256" key="3">
    <source>
        <dbReference type="ARBA" id="ARBA00022722"/>
    </source>
</evidence>
<comment type="subunit">
    <text evidence="1 8">Homodimer.</text>
</comment>
<reference evidence="10 11" key="1">
    <citation type="submission" date="2020-01" db="EMBL/GenBank/DDBJ databases">
        <title>Genomic analysis of Aminipila sp. CBA3637.</title>
        <authorList>
            <person name="Kim Y.B."/>
            <person name="Roh S.W."/>
        </authorList>
    </citation>
    <scope>NUCLEOTIDE SEQUENCE [LARGE SCALE GENOMIC DNA]</scope>
    <source>
        <strain evidence="10 11">CBA3637</strain>
    </source>
</reference>
<dbReference type="HAMAP" id="MF_01818">
    <property type="entry name" value="RNase_Z_BN"/>
    <property type="match status" value="1"/>
</dbReference>
<evidence type="ECO:0000313" key="11">
    <source>
        <dbReference type="Proteomes" id="UP000463883"/>
    </source>
</evidence>
<accession>A0A6P1MLD0</accession>
<keyword evidence="5 8" id="KW-0255">Endonuclease</keyword>
<keyword evidence="2 8" id="KW-0819">tRNA processing</keyword>
<dbReference type="Pfam" id="PF00753">
    <property type="entry name" value="Lactamase_B"/>
    <property type="match status" value="1"/>
</dbReference>
<feature type="domain" description="Metallo-beta-lactamase" evidence="9">
    <location>
        <begin position="25"/>
        <end position="147"/>
    </location>
</feature>
<dbReference type="InterPro" id="IPR036866">
    <property type="entry name" value="RibonucZ/Hydroxyglut_hydro"/>
</dbReference>
<dbReference type="AlphaFoldDB" id="A0A6P1MLD0"/>
<feature type="active site" description="Proton acceptor" evidence="8">
    <location>
        <position position="65"/>
    </location>
</feature>
<evidence type="ECO:0000259" key="9">
    <source>
        <dbReference type="Pfam" id="PF00753"/>
    </source>
</evidence>
<feature type="binding site" evidence="8">
    <location>
        <position position="65"/>
    </location>
    <ligand>
        <name>Zn(2+)</name>
        <dbReference type="ChEBI" id="CHEBI:29105"/>
        <label>2</label>
        <note>catalytic</note>
    </ligand>
</feature>
<evidence type="ECO:0000313" key="10">
    <source>
        <dbReference type="EMBL" id="QHI73973.1"/>
    </source>
</evidence>
<dbReference type="EC" id="3.1.26.11" evidence="8"/>
<feature type="binding site" evidence="8">
    <location>
        <position position="208"/>
    </location>
    <ligand>
        <name>Zn(2+)</name>
        <dbReference type="ChEBI" id="CHEBI:29105"/>
        <label>2</label>
        <note>catalytic</note>
    </ligand>
</feature>
<keyword evidence="11" id="KW-1185">Reference proteome</keyword>
<feature type="binding site" evidence="8">
    <location>
        <position position="66"/>
    </location>
    <ligand>
        <name>Zn(2+)</name>
        <dbReference type="ChEBI" id="CHEBI:29105"/>
        <label>2</label>
        <note>catalytic</note>
    </ligand>
</feature>
<dbReference type="EMBL" id="CP047591">
    <property type="protein sequence ID" value="QHI73973.1"/>
    <property type="molecule type" value="Genomic_DNA"/>
</dbReference>
<dbReference type="Gene3D" id="3.60.15.10">
    <property type="entry name" value="Ribonuclease Z/Hydroxyacylglutathione hydrolase-like"/>
    <property type="match status" value="1"/>
</dbReference>
<feature type="binding site" evidence="8">
    <location>
        <position position="63"/>
    </location>
    <ligand>
        <name>Zn(2+)</name>
        <dbReference type="ChEBI" id="CHEBI:29105"/>
        <label>1</label>
        <note>catalytic</note>
    </ligand>
</feature>
<sequence>MLDVCLPGTGGVVPREDRWLACCWLEYKGKAILIDCGEGTQIALKKSGCKLSHLSILLITHFHADHIAGLPGLLLTLGNSGRKTPLIIIGPKGLEKVVQSLTVIAPILPYVVKIHELEEDKEEEWNMDELTISHLSLSHGVPCYGYGITVKRKPVFNPQKACELGVPKTAFKMLHEGLTVRLEDGRTIEPETVIDEKRDPIRVCYFTDTKMVKTMKDFAYGADLLISEGMYGEENKLDEMLKKGHMLFSHSAQLAKDAVVKRLWITHYSPALTKPERYIENAREIFSDTTLGYDGIRVTL</sequence>
<dbReference type="InterPro" id="IPR001279">
    <property type="entry name" value="Metallo-B-lactamas"/>
</dbReference>
<evidence type="ECO:0000256" key="7">
    <source>
        <dbReference type="ARBA" id="ARBA00022833"/>
    </source>
</evidence>
<gene>
    <name evidence="8" type="primary">rnz</name>
    <name evidence="10" type="ORF">Ami3637_10675</name>
</gene>
<dbReference type="GO" id="GO:0008270">
    <property type="term" value="F:zinc ion binding"/>
    <property type="evidence" value="ECO:0007669"/>
    <property type="project" value="UniProtKB-UniRule"/>
</dbReference>
<protein>
    <recommendedName>
        <fullName evidence="8">Ribonuclease Z</fullName>
        <shortName evidence="8">RNase Z</shortName>
        <ecNumber evidence="8">3.1.26.11</ecNumber>
    </recommendedName>
    <alternativeName>
        <fullName evidence="8">tRNA 3 endonuclease</fullName>
    </alternativeName>
    <alternativeName>
        <fullName evidence="8">tRNase Z</fullName>
    </alternativeName>
</protein>
<feature type="binding site" evidence="8">
    <location>
        <position position="61"/>
    </location>
    <ligand>
        <name>Zn(2+)</name>
        <dbReference type="ChEBI" id="CHEBI:29105"/>
        <label>1</label>
        <note>catalytic</note>
    </ligand>
</feature>
<dbReference type="Proteomes" id="UP000463883">
    <property type="component" value="Chromosome"/>
</dbReference>
<dbReference type="PANTHER" id="PTHR46018">
    <property type="entry name" value="ZINC PHOSPHODIESTERASE ELAC PROTEIN 1"/>
    <property type="match status" value="1"/>
</dbReference>
<dbReference type="SUPFAM" id="SSF56281">
    <property type="entry name" value="Metallo-hydrolase/oxidoreductase"/>
    <property type="match status" value="1"/>
</dbReference>
<keyword evidence="6 8" id="KW-0378">Hydrolase</keyword>
<feature type="binding site" evidence="8">
    <location>
        <position position="208"/>
    </location>
    <ligand>
        <name>Zn(2+)</name>
        <dbReference type="ChEBI" id="CHEBI:29105"/>
        <label>1</label>
        <note>catalytic</note>
    </ligand>
</feature>
<evidence type="ECO:0000256" key="8">
    <source>
        <dbReference type="HAMAP-Rule" id="MF_01818"/>
    </source>
</evidence>
<comment type="similarity">
    <text evidence="8">Belongs to the RNase Z family.</text>
</comment>
<dbReference type="PANTHER" id="PTHR46018:SF2">
    <property type="entry name" value="ZINC PHOSPHODIESTERASE ELAC PROTEIN 1"/>
    <property type="match status" value="1"/>
</dbReference>
<proteinExistence type="inferred from homology"/>
<dbReference type="KEGG" id="amic:Ami3637_10675"/>
<evidence type="ECO:0000256" key="2">
    <source>
        <dbReference type="ARBA" id="ARBA00022694"/>
    </source>
</evidence>
<evidence type="ECO:0000256" key="1">
    <source>
        <dbReference type="ARBA" id="ARBA00011738"/>
    </source>
</evidence>
<name>A0A6P1MLD0_9FIRM</name>
<evidence type="ECO:0000256" key="6">
    <source>
        <dbReference type="ARBA" id="ARBA00022801"/>
    </source>
</evidence>
<dbReference type="CDD" id="cd07717">
    <property type="entry name" value="RNaseZ_ZiPD-like_MBL-fold"/>
    <property type="match status" value="1"/>
</dbReference>
<feature type="binding site" evidence="8">
    <location>
        <position position="139"/>
    </location>
    <ligand>
        <name>Zn(2+)</name>
        <dbReference type="ChEBI" id="CHEBI:29105"/>
        <label>1</label>
        <note>catalytic</note>
    </ligand>
</feature>